<evidence type="ECO:0000256" key="1">
    <source>
        <dbReference type="SAM" id="MobiDB-lite"/>
    </source>
</evidence>
<dbReference type="GO" id="GO:0005829">
    <property type="term" value="C:cytosol"/>
    <property type="evidence" value="ECO:0007669"/>
    <property type="project" value="TreeGrafter"/>
</dbReference>
<name>A0A7I8WJS8_BURXY</name>
<dbReference type="PANTHER" id="PTHR42686:SF1">
    <property type="entry name" value="GH17980P-RELATED"/>
    <property type="match status" value="1"/>
</dbReference>
<dbReference type="Gene3D" id="3.20.20.100">
    <property type="entry name" value="NADP-dependent oxidoreductase domain"/>
    <property type="match status" value="1"/>
</dbReference>
<dbReference type="AlphaFoldDB" id="A0A7I8WJS8"/>
<comment type="caution">
    <text evidence="3">The sequence shown here is derived from an EMBL/GenBank/DDBJ whole genome shotgun (WGS) entry which is preliminary data.</text>
</comment>
<evidence type="ECO:0000313" key="3">
    <source>
        <dbReference type="EMBL" id="CAD5220998.1"/>
    </source>
</evidence>
<dbReference type="GO" id="GO:0016491">
    <property type="term" value="F:oxidoreductase activity"/>
    <property type="evidence" value="ECO:0007669"/>
    <property type="project" value="InterPro"/>
</dbReference>
<dbReference type="PANTHER" id="PTHR42686">
    <property type="entry name" value="GH17980P-RELATED"/>
    <property type="match status" value="1"/>
</dbReference>
<dbReference type="EMBL" id="CAJFDI010000003">
    <property type="protein sequence ID" value="CAD5220998.1"/>
    <property type="molecule type" value="Genomic_DNA"/>
</dbReference>
<dbReference type="InterPro" id="IPR023210">
    <property type="entry name" value="NADP_OxRdtase_dom"/>
</dbReference>
<dbReference type="Pfam" id="PF00248">
    <property type="entry name" value="Aldo_ket_red"/>
    <property type="match status" value="1"/>
</dbReference>
<dbReference type="InterPro" id="IPR020471">
    <property type="entry name" value="AKR"/>
</dbReference>
<dbReference type="Proteomes" id="UP000659654">
    <property type="component" value="Unassembled WGS sequence"/>
</dbReference>
<protein>
    <submittedName>
        <fullName evidence="3">(pine wood nematode) hypothetical protein</fullName>
    </submittedName>
</protein>
<feature type="compositionally biased region" description="Basic and acidic residues" evidence="1">
    <location>
        <begin position="9"/>
        <end position="19"/>
    </location>
</feature>
<feature type="region of interest" description="Disordered" evidence="1">
    <location>
        <begin position="1"/>
        <end position="24"/>
    </location>
</feature>
<dbReference type="InterPro" id="IPR036812">
    <property type="entry name" value="NAD(P)_OxRdtase_dom_sf"/>
</dbReference>
<reference evidence="3" key="1">
    <citation type="submission" date="2020-09" db="EMBL/GenBank/DDBJ databases">
        <authorList>
            <person name="Kikuchi T."/>
        </authorList>
    </citation>
    <scope>NUCLEOTIDE SEQUENCE</scope>
    <source>
        <strain evidence="3">Ka4C1</strain>
    </source>
</reference>
<feature type="domain" description="NADP-dependent oxidoreductase" evidence="2">
    <location>
        <begin position="63"/>
        <end position="351"/>
    </location>
</feature>
<dbReference type="OrthoDB" id="48988at2759"/>
<keyword evidence="4" id="KW-1185">Reference proteome</keyword>
<sequence>MHGTLSHVRGVELEEKDHNTGGSKTVNKIKTIKTIDPKFHSLDSVAKTNYKRLGDTDMVVSTLGLGVASFGEIYGPIPSDPEEIVRTSLVNGINLIDTGYWYGQRRSEEVLGKALKNIPRNVYYLCIRVGRFELDYARPFDYRADKILTSLTKSLSRLQQKNADICFLQIADMDWEHNLNTIIEETLPALRIAQNSNKIRYIGLAGYNLNKMSYCKTYDQRRRLLVQGFSYLHPPDPRITIAQKPLNRVFEHKIGILNGGCFSMGMLTEKGPPLWHPANFKARQLSKDAVNYCKSKDIRIEKLALSYSMRFPGITSCLVSIETLPQLVVTLTAMWNEGALQSKEIRVLDRIKRRFLDKVENNEWDVINLKGYWRHLETLGLPFLSANRVSSMESLSSNYTASIASACSKCDPYKYQKYSRRI</sequence>
<dbReference type="EMBL" id="CAJFCV020000003">
    <property type="protein sequence ID" value="CAG9107568.1"/>
    <property type="molecule type" value="Genomic_DNA"/>
</dbReference>
<dbReference type="Proteomes" id="UP000582659">
    <property type="component" value="Unassembled WGS sequence"/>
</dbReference>
<evidence type="ECO:0000259" key="2">
    <source>
        <dbReference type="Pfam" id="PF00248"/>
    </source>
</evidence>
<proteinExistence type="predicted"/>
<dbReference type="SUPFAM" id="SSF51430">
    <property type="entry name" value="NAD(P)-linked oxidoreductase"/>
    <property type="match status" value="1"/>
</dbReference>
<organism evidence="3 4">
    <name type="scientific">Bursaphelenchus xylophilus</name>
    <name type="common">Pinewood nematode worm</name>
    <name type="synonym">Aphelenchoides xylophilus</name>
    <dbReference type="NCBI Taxonomy" id="6326"/>
    <lineage>
        <taxon>Eukaryota</taxon>
        <taxon>Metazoa</taxon>
        <taxon>Ecdysozoa</taxon>
        <taxon>Nematoda</taxon>
        <taxon>Chromadorea</taxon>
        <taxon>Rhabditida</taxon>
        <taxon>Tylenchina</taxon>
        <taxon>Tylenchomorpha</taxon>
        <taxon>Aphelenchoidea</taxon>
        <taxon>Aphelenchoididae</taxon>
        <taxon>Bursaphelenchus</taxon>
    </lineage>
</organism>
<accession>A0A7I8WJS8</accession>
<dbReference type="SMR" id="A0A7I8WJS8"/>
<gene>
    <name evidence="3" type="ORF">BXYJ_LOCUS6458</name>
</gene>
<evidence type="ECO:0000313" key="4">
    <source>
        <dbReference type="Proteomes" id="UP000659654"/>
    </source>
</evidence>